<evidence type="ECO:0000313" key="1">
    <source>
        <dbReference type="EMBL" id="EQB32870.1"/>
    </source>
</evidence>
<dbReference type="PATRIC" id="fig|1346791.3.peg.1431"/>
<dbReference type="OrthoDB" id="7467524at2"/>
<comment type="caution">
    <text evidence="1">The sequence shown here is derived from an EMBL/GenBank/DDBJ whole genome shotgun (WGS) entry which is preliminary data.</text>
</comment>
<evidence type="ECO:0000313" key="2">
    <source>
        <dbReference type="Proteomes" id="UP000015523"/>
    </source>
</evidence>
<name>T0IVK6_9SPHN</name>
<dbReference type="Proteomes" id="UP000015523">
    <property type="component" value="Unassembled WGS sequence"/>
</dbReference>
<reference evidence="1 2" key="1">
    <citation type="journal article" date="2013" name="Genome Announc.">
        <title>Draft Genome Sequence of Sphingobium ummariense Strain RL-3, a Hexachlorocyclohexane-Degrading Bacterium.</title>
        <authorList>
            <person name="Kohli P."/>
            <person name="Dua A."/>
            <person name="Sangwan N."/>
            <person name="Oldach P."/>
            <person name="Khurana J.P."/>
            <person name="Lal R."/>
        </authorList>
    </citation>
    <scope>NUCLEOTIDE SEQUENCE [LARGE SCALE GENOMIC DNA]</scope>
    <source>
        <strain evidence="1 2">RL-3</strain>
    </source>
</reference>
<organism evidence="1 2">
    <name type="scientific">Sphingobium ummariense RL-3</name>
    <dbReference type="NCBI Taxonomy" id="1346791"/>
    <lineage>
        <taxon>Bacteria</taxon>
        <taxon>Pseudomonadati</taxon>
        <taxon>Pseudomonadota</taxon>
        <taxon>Alphaproteobacteria</taxon>
        <taxon>Sphingomonadales</taxon>
        <taxon>Sphingomonadaceae</taxon>
        <taxon>Sphingobium</taxon>
    </lineage>
</organism>
<accession>T0IVK6</accession>
<dbReference type="EMBL" id="AUWY01000057">
    <property type="protein sequence ID" value="EQB32870.1"/>
    <property type="molecule type" value="Genomic_DNA"/>
</dbReference>
<proteinExistence type="predicted"/>
<keyword evidence="2" id="KW-1185">Reference proteome</keyword>
<sequence>MAEPTAKALHQRIDLLEAKLDFCLSLLDRLNHFSELVLAEVHAQRRDAAPASESGQRWSPAGYPIVRRNEPVRFTNAFDNSAFLASGWFEPEPWGTWGHDALQVLRFALEDYKGGYVDVHLTLQCFIAPGADRPTIDVAANGYFLGSFALRSMPQVVRLRLPPSCIGEGDISLHMTFSTPVSPLAVGVSQDPRIFGIGLLMLDVS</sequence>
<protein>
    <submittedName>
        <fullName evidence="1">Uncharacterized protein</fullName>
    </submittedName>
</protein>
<dbReference type="AlphaFoldDB" id="T0IVK6"/>
<gene>
    <name evidence="1" type="ORF">M529_07475</name>
</gene>